<dbReference type="Pfam" id="PF25183">
    <property type="entry name" value="OMP_b-brl_4"/>
    <property type="match status" value="1"/>
</dbReference>
<reference evidence="9 10" key="1">
    <citation type="submission" date="2020-07" db="EMBL/GenBank/DDBJ databases">
        <title>Genomic Encyclopedia of Type Strains, Phase IV (KMG-V): Genome sequencing to study the core and pangenomes of soil and plant-associated prokaryotes.</title>
        <authorList>
            <person name="Whitman W."/>
        </authorList>
    </citation>
    <scope>NUCLEOTIDE SEQUENCE [LARGE SCALE GENOMIC DNA]</scope>
    <source>
        <strain evidence="9 10">M8UP22</strain>
    </source>
</reference>
<dbReference type="InterPro" id="IPR057601">
    <property type="entry name" value="Oar-like_b-barrel"/>
</dbReference>
<protein>
    <submittedName>
        <fullName evidence="9">Outer membrane receptor protein involved in Fe transport</fullName>
    </submittedName>
</protein>
<proteinExistence type="predicted"/>
<evidence type="ECO:0000256" key="6">
    <source>
        <dbReference type="ARBA" id="ARBA00023237"/>
    </source>
</evidence>
<dbReference type="InterPro" id="IPR036942">
    <property type="entry name" value="Beta-barrel_TonB_sf"/>
</dbReference>
<keyword evidence="4" id="KW-0812">Transmembrane</keyword>
<comment type="subcellular location">
    <subcellularLocation>
        <location evidence="1">Cell outer membrane</location>
        <topology evidence="1">Multi-pass membrane protein</topology>
    </subcellularLocation>
</comment>
<keyword evidence="9" id="KW-0675">Receptor</keyword>
<dbReference type="Gene3D" id="2.40.170.20">
    <property type="entry name" value="TonB-dependent receptor, beta-barrel domain"/>
    <property type="match status" value="1"/>
</dbReference>
<dbReference type="Pfam" id="PF13620">
    <property type="entry name" value="CarboxypepD_reg"/>
    <property type="match status" value="1"/>
</dbReference>
<evidence type="ECO:0000313" key="9">
    <source>
        <dbReference type="EMBL" id="NYF90993.1"/>
    </source>
</evidence>
<evidence type="ECO:0000259" key="8">
    <source>
        <dbReference type="Pfam" id="PF25183"/>
    </source>
</evidence>
<gene>
    <name evidence="9" type="ORF">HDF08_003095</name>
</gene>
<dbReference type="InterPro" id="IPR008969">
    <property type="entry name" value="CarboxyPept-like_regulatory"/>
</dbReference>
<evidence type="ECO:0000256" key="3">
    <source>
        <dbReference type="ARBA" id="ARBA00022452"/>
    </source>
</evidence>
<dbReference type="EMBL" id="JACCCU010000002">
    <property type="protein sequence ID" value="NYF90993.1"/>
    <property type="molecule type" value="Genomic_DNA"/>
</dbReference>
<keyword evidence="6" id="KW-0998">Cell outer membrane</keyword>
<accession>A0A852VDN9</accession>
<dbReference type="SUPFAM" id="SSF56935">
    <property type="entry name" value="Porins"/>
    <property type="match status" value="1"/>
</dbReference>
<dbReference type="InterPro" id="IPR039426">
    <property type="entry name" value="TonB-dep_rcpt-like"/>
</dbReference>
<dbReference type="AlphaFoldDB" id="A0A852VDN9"/>
<dbReference type="SUPFAM" id="SSF49464">
    <property type="entry name" value="Carboxypeptidase regulatory domain-like"/>
    <property type="match status" value="1"/>
</dbReference>
<dbReference type="GO" id="GO:0009279">
    <property type="term" value="C:cell outer membrane"/>
    <property type="evidence" value="ECO:0007669"/>
    <property type="project" value="UniProtKB-SubCell"/>
</dbReference>
<dbReference type="GO" id="GO:0015344">
    <property type="term" value="F:siderophore uptake transmembrane transporter activity"/>
    <property type="evidence" value="ECO:0007669"/>
    <property type="project" value="TreeGrafter"/>
</dbReference>
<sequence>MRFVMRATVGLVFAVCALASSPVAYGQAVYGSIFGSVTDTTGAAVPGATVTVTDEAKGTTVTATSNGSGEFTIEHLIPDLYDVNVTAQGFKGFEQKGIQLFADTSTKVVAAMTVGGSDQTVEVDADQVPQLKTDRADVSTIFGSKEIGDLPVGGRNFTNLQLLLPGAQLLGWSHAPDENPQGSAQIQVDGQAFGGVAFMLDGTDNQDPILGIIVVNPNLDSLSETKITTQNFDAEFGKAVSSVVTAQTKSGSNKFHGSAFDYRTSTANLAKDPYTQFPAEGGNAGSAIAPGLKNLFGGSIGGPIWKDKFFFFGDYQGARQRVGTTSSTIVPTSLVTSSCLSGNGCNFSEFVNPGLGLNYPVYHNVDGASVQYPGNVVPQSDLSAPALNYIKAIAQYAPNKIGASGLLDTYVQGGTGIFNSNQWDVRLDGQITQKAHAFVRFSRFTDTLTGTLLLGAAGGPGFGLGGYGGNSTGANDSVASGMDIAVNSTLVTDFRLGYYRYNIIDSKFDAGTTAASDLGFGGLNTADPITSGLPGFQINTFTGNTQTEWGAGLNINRCNCPLIEKEDQYQIVNNWTKTIRNHAVKVGVDLRYARNLRVPSDNDRTGLFNFNGNATAPSDGTTPGLGFASFVKGDVNTFNRYVSTSTNAKEFQKRTFFYLQDTWRTTSKLTLNLGVRYELYFPEDVNGTGNGSLLDLTTGYLHVAGVGGVPTNMGWGAAKNAWNPRVGVAYQATDKTVVRAGYGRSFDLGVFGSIFGHVVTQNLPVLANQQITAAGSNAASYVQPFDLTTGPVANQTVTVPSNGLLPNPGYAVNTKARPNPLKLPTLDAWNLSVQQSITPTLSLTMAYVGNKGTNTLSAGDGNNTNPNEPGIFLPAADSVTGTPLHYDPAGGNCWPLGPNCTAANVINSATGAVSSQNFLKRYYGGSVAACKDPNYSQPTGEGLAPGACGWNQPISYYGDNQNTHFNALQVTVAKQISHGLSFTANYAWQRGFNYNNSYATWLKQAAYGRDDSIREQQLVVYGLYELPVGRNKLLLPNSNRIVDEIIGGWQLSPVLNISSGLPYSLSMANCASSVGGSGIGDNSGHPTAAPCYPNGNPGNFHPKQGSFNPVSHSRPYFTALPALCPASGAGSGGFTCPGLDQIGNTGRNSNFGPHFFNTDLAVQKTFPIKESISAMFRMDAFNVFNYISSGTPNGNSNSLAIDSNAAITNGIGGNGIGPVGASSPRQLSFTARVTF</sequence>
<organism evidence="9 10">
    <name type="scientific">Tunturiibacter lichenicola</name>
    <dbReference type="NCBI Taxonomy" id="2051959"/>
    <lineage>
        <taxon>Bacteria</taxon>
        <taxon>Pseudomonadati</taxon>
        <taxon>Acidobacteriota</taxon>
        <taxon>Terriglobia</taxon>
        <taxon>Terriglobales</taxon>
        <taxon>Acidobacteriaceae</taxon>
        <taxon>Tunturiibacter</taxon>
    </lineage>
</organism>
<dbReference type="PANTHER" id="PTHR30069:SF46">
    <property type="entry name" value="OAR PROTEIN"/>
    <property type="match status" value="1"/>
</dbReference>
<feature type="signal peptide" evidence="7">
    <location>
        <begin position="1"/>
        <end position="26"/>
    </location>
</feature>
<name>A0A852VDN9_9BACT</name>
<evidence type="ECO:0000256" key="1">
    <source>
        <dbReference type="ARBA" id="ARBA00004571"/>
    </source>
</evidence>
<dbReference type="Proteomes" id="UP000564385">
    <property type="component" value="Unassembled WGS sequence"/>
</dbReference>
<evidence type="ECO:0000256" key="2">
    <source>
        <dbReference type="ARBA" id="ARBA00022448"/>
    </source>
</evidence>
<feature type="domain" description="TonB-dependent transporter Oar-like beta-barrel" evidence="8">
    <location>
        <begin position="248"/>
        <end position="1198"/>
    </location>
</feature>
<evidence type="ECO:0000256" key="5">
    <source>
        <dbReference type="ARBA" id="ARBA00023136"/>
    </source>
</evidence>
<keyword evidence="5" id="KW-0472">Membrane</keyword>
<dbReference type="PANTHER" id="PTHR30069">
    <property type="entry name" value="TONB-DEPENDENT OUTER MEMBRANE RECEPTOR"/>
    <property type="match status" value="1"/>
</dbReference>
<feature type="chain" id="PRO_5033023531" evidence="7">
    <location>
        <begin position="27"/>
        <end position="1235"/>
    </location>
</feature>
<keyword evidence="7" id="KW-0732">Signal</keyword>
<evidence type="ECO:0000256" key="4">
    <source>
        <dbReference type="ARBA" id="ARBA00022692"/>
    </source>
</evidence>
<comment type="caution">
    <text evidence="9">The sequence shown here is derived from an EMBL/GenBank/DDBJ whole genome shotgun (WGS) entry which is preliminary data.</text>
</comment>
<keyword evidence="2" id="KW-0813">Transport</keyword>
<dbReference type="GO" id="GO:0044718">
    <property type="term" value="P:siderophore transmembrane transport"/>
    <property type="evidence" value="ECO:0007669"/>
    <property type="project" value="TreeGrafter"/>
</dbReference>
<evidence type="ECO:0000313" key="10">
    <source>
        <dbReference type="Proteomes" id="UP000564385"/>
    </source>
</evidence>
<keyword evidence="3" id="KW-1134">Transmembrane beta strand</keyword>
<evidence type="ECO:0000256" key="7">
    <source>
        <dbReference type="SAM" id="SignalP"/>
    </source>
</evidence>
<dbReference type="Gene3D" id="2.60.40.1120">
    <property type="entry name" value="Carboxypeptidase-like, regulatory domain"/>
    <property type="match status" value="1"/>
</dbReference>